<organism evidence="2 3">
    <name type="scientific">Thermogemmatispora aurantia</name>
    <dbReference type="NCBI Taxonomy" id="2045279"/>
    <lineage>
        <taxon>Bacteria</taxon>
        <taxon>Bacillati</taxon>
        <taxon>Chloroflexota</taxon>
        <taxon>Ktedonobacteria</taxon>
        <taxon>Thermogemmatisporales</taxon>
        <taxon>Thermogemmatisporaceae</taxon>
        <taxon>Thermogemmatispora</taxon>
    </lineage>
</organism>
<dbReference type="EMBL" id="BKZV01000001">
    <property type="protein sequence ID" value="GER82127.1"/>
    <property type="molecule type" value="Genomic_DNA"/>
</dbReference>
<protein>
    <submittedName>
        <fullName evidence="2">Uncharacterized protein</fullName>
    </submittedName>
</protein>
<comment type="caution">
    <text evidence="2">The sequence shown here is derived from an EMBL/GenBank/DDBJ whole genome shotgun (WGS) entry which is preliminary data.</text>
</comment>
<keyword evidence="3" id="KW-1185">Reference proteome</keyword>
<reference evidence="2 3" key="1">
    <citation type="journal article" date="2019" name="Int. J. Syst. Evol. Microbiol.">
        <title>Thermogemmatispora aurantia sp. nov. and Thermogemmatispora argillosa sp. nov., within the class Ktedonobacteria, and emended description of the genus Thermogemmatispora.</title>
        <authorList>
            <person name="Zheng Y."/>
            <person name="Wang C.M."/>
            <person name="Sakai Y."/>
            <person name="Abe K."/>
            <person name="Yokota A."/>
            <person name="Yabe S."/>
        </authorList>
    </citation>
    <scope>NUCLEOTIDE SEQUENCE [LARGE SCALE GENOMIC DNA]</scope>
    <source>
        <strain evidence="2 3">A1-2</strain>
    </source>
</reference>
<feature type="compositionally biased region" description="Basic and acidic residues" evidence="1">
    <location>
        <begin position="67"/>
        <end position="80"/>
    </location>
</feature>
<evidence type="ECO:0000256" key="1">
    <source>
        <dbReference type="SAM" id="MobiDB-lite"/>
    </source>
</evidence>
<proteinExistence type="predicted"/>
<feature type="region of interest" description="Disordered" evidence="1">
    <location>
        <begin position="25"/>
        <end position="86"/>
    </location>
</feature>
<accession>A0A5J4K614</accession>
<sequence length="86" mass="9385">MESEMQIVDDSEIFNIQFEQHGTAQATFSTDEQSGRQQRAGGSDRQPGRHLAPVAEGSAGERAPGIGDERVHERTSDPTRHLSASH</sequence>
<gene>
    <name evidence="2" type="ORF">KTAU_07650</name>
</gene>
<name>A0A5J4K614_9CHLR</name>
<evidence type="ECO:0000313" key="2">
    <source>
        <dbReference type="EMBL" id="GER82127.1"/>
    </source>
</evidence>
<dbReference type="AlphaFoldDB" id="A0A5J4K614"/>
<dbReference type="Proteomes" id="UP000334820">
    <property type="component" value="Unassembled WGS sequence"/>
</dbReference>
<evidence type="ECO:0000313" key="3">
    <source>
        <dbReference type="Proteomes" id="UP000334820"/>
    </source>
</evidence>
<feature type="compositionally biased region" description="Polar residues" evidence="1">
    <location>
        <begin position="25"/>
        <end position="37"/>
    </location>
</feature>